<proteinExistence type="predicted"/>
<evidence type="ECO:0000256" key="1">
    <source>
        <dbReference type="ARBA" id="ARBA00022763"/>
    </source>
</evidence>
<dbReference type="InterPro" id="IPR052520">
    <property type="entry name" value="ATL_DNA_repair"/>
</dbReference>
<evidence type="ECO:0000313" key="4">
    <source>
        <dbReference type="Proteomes" id="UP000235739"/>
    </source>
</evidence>
<keyword evidence="1" id="KW-0227">DNA damage</keyword>
<name>A0A2N7S2X7_9MICC</name>
<gene>
    <name evidence="3" type="ORF">CIK84_02575</name>
</gene>
<dbReference type="GO" id="GO:0006281">
    <property type="term" value="P:DNA repair"/>
    <property type="evidence" value="ECO:0007669"/>
    <property type="project" value="InterPro"/>
</dbReference>
<dbReference type="PANTHER" id="PTHR42942">
    <property type="entry name" value="6-O-METHYLGUANINE DNA METHYLTRANSFERASE"/>
    <property type="match status" value="1"/>
</dbReference>
<dbReference type="GO" id="GO:0003824">
    <property type="term" value="F:catalytic activity"/>
    <property type="evidence" value="ECO:0007669"/>
    <property type="project" value="InterPro"/>
</dbReference>
<organism evidence="3 4">
    <name type="scientific">Glutamicibacter arilaitensis</name>
    <dbReference type="NCBI Taxonomy" id="256701"/>
    <lineage>
        <taxon>Bacteria</taxon>
        <taxon>Bacillati</taxon>
        <taxon>Actinomycetota</taxon>
        <taxon>Actinomycetes</taxon>
        <taxon>Micrococcales</taxon>
        <taxon>Micrococcaceae</taxon>
        <taxon>Glutamicibacter</taxon>
    </lineage>
</organism>
<dbReference type="Proteomes" id="UP000235739">
    <property type="component" value="Unassembled WGS sequence"/>
</dbReference>
<dbReference type="PANTHER" id="PTHR42942:SF1">
    <property type="entry name" value="ALKYLTRANSFERASE-LIKE PROTEIN 1"/>
    <property type="match status" value="1"/>
</dbReference>
<dbReference type="EMBL" id="PNQX01000001">
    <property type="protein sequence ID" value="PMQ20516.1"/>
    <property type="molecule type" value="Genomic_DNA"/>
</dbReference>
<evidence type="ECO:0000313" key="3">
    <source>
        <dbReference type="EMBL" id="PMQ20516.1"/>
    </source>
</evidence>
<feature type="domain" description="Methylated-DNA-[protein]-cysteine S-methyltransferase DNA binding" evidence="2">
    <location>
        <begin position="67"/>
        <end position="130"/>
    </location>
</feature>
<dbReference type="InterPro" id="IPR014048">
    <property type="entry name" value="MethylDNA_cys_MeTrfase_DNA-bd"/>
</dbReference>
<dbReference type="AlphaFoldDB" id="A0A2N7S2X7"/>
<evidence type="ECO:0000259" key="2">
    <source>
        <dbReference type="Pfam" id="PF01035"/>
    </source>
</evidence>
<protein>
    <recommendedName>
        <fullName evidence="2">Methylated-DNA-[protein]-cysteine S-methyltransferase DNA binding domain-containing protein</fullName>
    </recommendedName>
</protein>
<sequence length="184" mass="19885">MRAVLVSTPVVSKSKPIARPLCHSVMGITLQPRPDRTAVRIACCGVLQANWQNRTMTAHLPPPPLDYSQAVHQLAALVPAGAVLSYKDVAELLGSGGARQAGKAMASAPAGTPWWRIIRSNGSLTEALAETAQRHWDEEGLAAPGRHVNINKSRWNPSNQAWEEIDALRTALGNPKMSEMDDQL</sequence>
<accession>A0A2N7S2X7</accession>
<dbReference type="Gene3D" id="1.10.10.10">
    <property type="entry name" value="Winged helix-like DNA-binding domain superfamily/Winged helix DNA-binding domain"/>
    <property type="match status" value="1"/>
</dbReference>
<dbReference type="Pfam" id="PF01035">
    <property type="entry name" value="DNA_binding_1"/>
    <property type="match status" value="1"/>
</dbReference>
<dbReference type="InterPro" id="IPR036217">
    <property type="entry name" value="MethylDNA_cys_MeTrfase_DNAb"/>
</dbReference>
<dbReference type="SUPFAM" id="SSF46767">
    <property type="entry name" value="Methylated DNA-protein cysteine methyltransferase, C-terminal domain"/>
    <property type="match status" value="1"/>
</dbReference>
<dbReference type="InterPro" id="IPR036388">
    <property type="entry name" value="WH-like_DNA-bd_sf"/>
</dbReference>
<comment type="caution">
    <text evidence="3">The sequence shown here is derived from an EMBL/GenBank/DDBJ whole genome shotgun (WGS) entry which is preliminary data.</text>
</comment>
<reference evidence="3 4" key="1">
    <citation type="journal article" date="2017" name="Elife">
        <title>Extensive horizontal gene transfer in cheese-associated bacteria.</title>
        <authorList>
            <person name="Bonham K.S."/>
            <person name="Wolfe B.E."/>
            <person name="Dutton R.J."/>
        </authorList>
    </citation>
    <scope>NUCLEOTIDE SEQUENCE [LARGE SCALE GENOMIC DNA]</scope>
    <source>
        <strain evidence="3 4">JB182</strain>
    </source>
</reference>